<organism evidence="3 4">
    <name type="scientific">Microthyrium microscopicum</name>
    <dbReference type="NCBI Taxonomy" id="703497"/>
    <lineage>
        <taxon>Eukaryota</taxon>
        <taxon>Fungi</taxon>
        <taxon>Dikarya</taxon>
        <taxon>Ascomycota</taxon>
        <taxon>Pezizomycotina</taxon>
        <taxon>Dothideomycetes</taxon>
        <taxon>Dothideomycetes incertae sedis</taxon>
        <taxon>Microthyriales</taxon>
        <taxon>Microthyriaceae</taxon>
        <taxon>Microthyrium</taxon>
    </lineage>
</organism>
<keyword evidence="4" id="KW-1185">Reference proteome</keyword>
<dbReference type="AlphaFoldDB" id="A0A6A6UR60"/>
<proteinExistence type="predicted"/>
<feature type="compositionally biased region" description="Low complexity" evidence="1">
    <location>
        <begin position="592"/>
        <end position="609"/>
    </location>
</feature>
<reference evidence="3" key="1">
    <citation type="journal article" date="2020" name="Stud. Mycol.">
        <title>101 Dothideomycetes genomes: a test case for predicting lifestyles and emergence of pathogens.</title>
        <authorList>
            <person name="Haridas S."/>
            <person name="Albert R."/>
            <person name="Binder M."/>
            <person name="Bloem J."/>
            <person name="Labutti K."/>
            <person name="Salamov A."/>
            <person name="Andreopoulos B."/>
            <person name="Baker S."/>
            <person name="Barry K."/>
            <person name="Bills G."/>
            <person name="Bluhm B."/>
            <person name="Cannon C."/>
            <person name="Castanera R."/>
            <person name="Culley D."/>
            <person name="Daum C."/>
            <person name="Ezra D."/>
            <person name="Gonzalez J."/>
            <person name="Henrissat B."/>
            <person name="Kuo A."/>
            <person name="Liang C."/>
            <person name="Lipzen A."/>
            <person name="Lutzoni F."/>
            <person name="Magnuson J."/>
            <person name="Mondo S."/>
            <person name="Nolan M."/>
            <person name="Ohm R."/>
            <person name="Pangilinan J."/>
            <person name="Park H.-J."/>
            <person name="Ramirez L."/>
            <person name="Alfaro M."/>
            <person name="Sun H."/>
            <person name="Tritt A."/>
            <person name="Yoshinaga Y."/>
            <person name="Zwiers L.-H."/>
            <person name="Turgeon B."/>
            <person name="Goodwin S."/>
            <person name="Spatafora J."/>
            <person name="Crous P."/>
            <person name="Grigoriev I."/>
        </authorList>
    </citation>
    <scope>NUCLEOTIDE SEQUENCE</scope>
    <source>
        <strain evidence="3">CBS 115976</strain>
    </source>
</reference>
<evidence type="ECO:0000256" key="1">
    <source>
        <dbReference type="SAM" id="MobiDB-lite"/>
    </source>
</evidence>
<dbReference type="EMBL" id="MU004230">
    <property type="protein sequence ID" value="KAF2674250.1"/>
    <property type="molecule type" value="Genomic_DNA"/>
</dbReference>
<evidence type="ECO:0000313" key="4">
    <source>
        <dbReference type="Proteomes" id="UP000799302"/>
    </source>
</evidence>
<dbReference type="OrthoDB" id="1896086at2759"/>
<name>A0A6A6UR60_9PEZI</name>
<protein>
    <submittedName>
        <fullName evidence="3">Uncharacterized protein</fullName>
    </submittedName>
</protein>
<evidence type="ECO:0000256" key="2">
    <source>
        <dbReference type="SAM" id="SignalP"/>
    </source>
</evidence>
<feature type="signal peptide" evidence="2">
    <location>
        <begin position="1"/>
        <end position="19"/>
    </location>
</feature>
<dbReference type="Proteomes" id="UP000799302">
    <property type="component" value="Unassembled WGS sequence"/>
</dbReference>
<gene>
    <name evidence="3" type="ORF">BT63DRAFT_449243</name>
</gene>
<keyword evidence="2" id="KW-0732">Signal</keyword>
<feature type="region of interest" description="Disordered" evidence="1">
    <location>
        <begin position="488"/>
        <end position="511"/>
    </location>
</feature>
<accession>A0A6A6UR60</accession>
<sequence>MKFLLDYTLLCFLVTCISSSPLERRADDDCDVTANENALLDGPTSDIEAGIGVEFESGSVMLEPVNCPAFDARTQMCVELKGKIIDHGQGVSDQGSGSTWELTGDTTFEACLSAEYILNGKVLKLGKDMVVTAAKEAAADFLSWKPSVNSPPTIKVEGSDCDWKITAPDDPDNAPNIKWSPQITAPLPLEAIQAIFQKANSKQSSNLLSKNSPNKGMAYVTKDFFQAKPGGISPDTVTNDVLGFFSLLLSYAKVAGRIKDFEITSPKQALNIMPRSDFSTLYQQVKSSLLSKDLYSIVGILACYTYDIDTQSVNIDAAYCSGDLSSPQSNQQFDKIIFYSSEPPNPNRNTLEFTIKDWLDSIVDDAVATDLLTTFDATYYDNSIGFLANAIENVIGTARAVPLFEFRYLPGIKTTEFSTTVDEVEKELVGYHTAFQKSPSIQKRGLSWYNAASWLKRRQNANTACNATINPEEPAQISNSAGLSSSIISESPLTTGTGESTTTQSSEASSGVVFSTLEPEISSKSPGNSNNVIATSTIIPGAETISPAVESLPQTTQQASLVTTSIQAVAGTTALTKSGSAAASKLLRRDTTAAPTTTNSTSPSATSTPICSLQNQDPDEGVYTQHCICGTVTAPLIFIPTANVTAATQSCDYTTMPTPKPTYAEPNTVPYPYTITKAQGEVVECQSLGTSTGPGFITSLCLGTTAIISTATPIITQKLAVQVGQDPVYVGTLSSTAVYTSVSSILESLCPSLTGSSTGACATPTGKIDTEYIDTTDWDPASLEIRVETSYYKTSAEREAMIQSAAASFAAGLKTAGNCQSVNYKHDCFIGFCSKRTNVDNVCSSTSFTGVQSFDGMQEGPSGYMDVEFALDVHASKFDCAGTLGTIDAAMEIITPLLGPLAPVGEIIDAILGVAEVACQIKEG</sequence>
<feature type="region of interest" description="Disordered" evidence="1">
    <location>
        <begin position="587"/>
        <end position="610"/>
    </location>
</feature>
<feature type="chain" id="PRO_5025415047" evidence="2">
    <location>
        <begin position="20"/>
        <end position="924"/>
    </location>
</feature>
<evidence type="ECO:0000313" key="3">
    <source>
        <dbReference type="EMBL" id="KAF2674250.1"/>
    </source>
</evidence>